<dbReference type="Pfam" id="PF14542">
    <property type="entry name" value="Acetyltransf_CG"/>
    <property type="match status" value="1"/>
</dbReference>
<dbReference type="SUPFAM" id="SSF55729">
    <property type="entry name" value="Acyl-CoA N-acyltransferases (Nat)"/>
    <property type="match status" value="1"/>
</dbReference>
<dbReference type="InterPro" id="IPR016181">
    <property type="entry name" value="Acyl_CoA_acyltransferase"/>
</dbReference>
<dbReference type="EMBL" id="JBHUIR010000021">
    <property type="protein sequence ID" value="MFD2259679.1"/>
    <property type="molecule type" value="Genomic_DNA"/>
</dbReference>
<dbReference type="RefSeq" id="WP_345098911.1">
    <property type="nucleotide sequence ID" value="NZ_BAABGS010000020.1"/>
</dbReference>
<feature type="domain" description="N-acetyltransferase" evidence="1">
    <location>
        <begin position="13"/>
        <end position="99"/>
    </location>
</feature>
<proteinExistence type="predicted"/>
<dbReference type="CDD" id="cd04301">
    <property type="entry name" value="NAT_SF"/>
    <property type="match status" value="1"/>
</dbReference>
<dbReference type="InterPro" id="IPR031165">
    <property type="entry name" value="GNAT_YJDJ"/>
</dbReference>
<dbReference type="InterPro" id="IPR045057">
    <property type="entry name" value="Gcn5-rel_NAT"/>
</dbReference>
<evidence type="ECO:0000313" key="2">
    <source>
        <dbReference type="EMBL" id="MFD2259679.1"/>
    </source>
</evidence>
<dbReference type="EC" id="2.3.1.-" evidence="2"/>
<protein>
    <submittedName>
        <fullName evidence="2">GNAT family N-acetyltransferase</fullName>
        <ecNumber evidence="2">2.3.1.-</ecNumber>
    </submittedName>
</protein>
<evidence type="ECO:0000259" key="1">
    <source>
        <dbReference type="PROSITE" id="PS51729"/>
    </source>
</evidence>
<evidence type="ECO:0000313" key="3">
    <source>
        <dbReference type="Proteomes" id="UP001597373"/>
    </source>
</evidence>
<keyword evidence="2" id="KW-0012">Acyltransferase</keyword>
<keyword evidence="3" id="KW-1185">Reference proteome</keyword>
<sequence>MRENEPIEIELEERGASAGRYVYRRDGLEAELTFTREVPHEIRVNHTFVPQEWRNKGIAAQLVLRVVEDARRQGFKIRPICPYVVVAFRRHPEWADVLA</sequence>
<accession>A0ABW5DID5</accession>
<organism evidence="2 3">
    <name type="scientific">Chelativorans composti</name>
    <dbReference type="NCBI Taxonomy" id="768533"/>
    <lineage>
        <taxon>Bacteria</taxon>
        <taxon>Pseudomonadati</taxon>
        <taxon>Pseudomonadota</taxon>
        <taxon>Alphaproteobacteria</taxon>
        <taxon>Hyphomicrobiales</taxon>
        <taxon>Phyllobacteriaceae</taxon>
        <taxon>Chelativorans</taxon>
    </lineage>
</organism>
<comment type="caution">
    <text evidence="2">The sequence shown here is derived from an EMBL/GenBank/DDBJ whole genome shotgun (WGS) entry which is preliminary data.</text>
</comment>
<gene>
    <name evidence="2" type="ORF">ACFSMZ_07855</name>
</gene>
<keyword evidence="2" id="KW-0808">Transferase</keyword>
<dbReference type="Gene3D" id="3.40.630.30">
    <property type="match status" value="1"/>
</dbReference>
<dbReference type="PANTHER" id="PTHR31435">
    <property type="entry name" value="PROTEIN NATD1"/>
    <property type="match status" value="1"/>
</dbReference>
<name>A0ABW5DID5_9HYPH</name>
<reference evidence="3" key="1">
    <citation type="journal article" date="2019" name="Int. J. Syst. Evol. Microbiol.">
        <title>The Global Catalogue of Microorganisms (GCM) 10K type strain sequencing project: providing services to taxonomists for standard genome sequencing and annotation.</title>
        <authorList>
            <consortium name="The Broad Institute Genomics Platform"/>
            <consortium name="The Broad Institute Genome Sequencing Center for Infectious Disease"/>
            <person name="Wu L."/>
            <person name="Ma J."/>
        </authorList>
    </citation>
    <scope>NUCLEOTIDE SEQUENCE [LARGE SCALE GENOMIC DNA]</scope>
    <source>
        <strain evidence="3">KCTC 23707</strain>
    </source>
</reference>
<dbReference type="PANTHER" id="PTHR31435:SF10">
    <property type="entry name" value="BSR4717 PROTEIN"/>
    <property type="match status" value="1"/>
</dbReference>
<dbReference type="GO" id="GO:0016746">
    <property type="term" value="F:acyltransferase activity"/>
    <property type="evidence" value="ECO:0007669"/>
    <property type="project" value="UniProtKB-KW"/>
</dbReference>
<dbReference type="Proteomes" id="UP001597373">
    <property type="component" value="Unassembled WGS sequence"/>
</dbReference>
<dbReference type="PROSITE" id="PS51729">
    <property type="entry name" value="GNAT_YJDJ"/>
    <property type="match status" value="1"/>
</dbReference>